<protein>
    <submittedName>
        <fullName evidence="7">ATPase components of ABC transporters with duplicated ATPase domains</fullName>
    </submittedName>
</protein>
<keyword evidence="3" id="KW-0547">Nucleotide-binding</keyword>
<evidence type="ECO:0000256" key="1">
    <source>
        <dbReference type="ARBA" id="ARBA00005417"/>
    </source>
</evidence>
<sequence>MSSSPSAALLTLTSVCAATPDRRPLFSGLTLSIGRERVGLVGRNGCGKSTLLRIVAGTAEAASGSVTLSGATGTLVQEWRADESVAEALGIERAMAAIARVLAGEGRANDFELADWSIEPCVAAALAEVGLAGLPLDRAMGTLSGGERTRVGLARLAVEAPDLLLLDEPTNNLDAAGRAAVHALVANWRGGVLVASHDRALLEGMDRIVELSPIGIAVVGGGWSAFAEARDARRADAAGELERAAAGLREAKDAAQRRREARERRDAAGRAFAARGSEPRLLLGAQAERAENTGARGGRVDRRLMDAASARAEEARSKVEIATPLKIVLPPSGLPSGTELLTMEAVTVAVEERVLGPWTLHIRGPERVAVSGANGVGKTSLLKVATGIVSPAGGTLRRAEGRIAMLDQHVGLLDSATSILANVRRLNPALDSEAAHAACARFAFRNRDALRPVGVLSGGERLRAGLACALAGDRPPWLLVLDEPTNHLDLDSVEVLEAALKAFDGALLVVSHDPAFLEAISIERTIRLGG</sequence>
<feature type="domain" description="ABC transporter" evidence="6">
    <location>
        <begin position="10"/>
        <end position="238"/>
    </location>
</feature>
<dbReference type="STRING" id="1123029.SAMN02745172_00815"/>
<dbReference type="InterPro" id="IPR003593">
    <property type="entry name" value="AAA+_ATPase"/>
</dbReference>
<reference evidence="7 8" key="1">
    <citation type="submission" date="2016-12" db="EMBL/GenBank/DDBJ databases">
        <authorList>
            <person name="Song W.-J."/>
            <person name="Kurnit D.M."/>
        </authorList>
    </citation>
    <scope>NUCLEOTIDE SEQUENCE [LARGE SCALE GENOMIC DNA]</scope>
    <source>
        <strain evidence="7 8">DSM 19599</strain>
    </source>
</reference>
<dbReference type="InterPro" id="IPR003439">
    <property type="entry name" value="ABC_transporter-like_ATP-bd"/>
</dbReference>
<evidence type="ECO:0000313" key="8">
    <source>
        <dbReference type="Proteomes" id="UP000186406"/>
    </source>
</evidence>
<dbReference type="PANTHER" id="PTHR19211:SF6">
    <property type="entry name" value="BLL7188 PROTEIN"/>
    <property type="match status" value="1"/>
</dbReference>
<evidence type="ECO:0000256" key="3">
    <source>
        <dbReference type="ARBA" id="ARBA00022741"/>
    </source>
</evidence>
<dbReference type="InterPro" id="IPR017871">
    <property type="entry name" value="ABC_transporter-like_CS"/>
</dbReference>
<feature type="compositionally biased region" description="Basic and acidic residues" evidence="5">
    <location>
        <begin position="249"/>
        <end position="268"/>
    </location>
</feature>
<dbReference type="OrthoDB" id="9762369at2"/>
<dbReference type="PROSITE" id="PS00211">
    <property type="entry name" value="ABC_TRANSPORTER_1"/>
    <property type="match status" value="1"/>
</dbReference>
<dbReference type="Pfam" id="PF00005">
    <property type="entry name" value="ABC_tran"/>
    <property type="match status" value="2"/>
</dbReference>
<keyword evidence="4" id="KW-0067">ATP-binding</keyword>
<dbReference type="GO" id="GO:0005524">
    <property type="term" value="F:ATP binding"/>
    <property type="evidence" value="ECO:0007669"/>
    <property type="project" value="UniProtKB-KW"/>
</dbReference>
<dbReference type="InterPro" id="IPR027417">
    <property type="entry name" value="P-loop_NTPase"/>
</dbReference>
<gene>
    <name evidence="7" type="ORF">SAMN02745172_00815</name>
</gene>
<evidence type="ECO:0000256" key="2">
    <source>
        <dbReference type="ARBA" id="ARBA00022737"/>
    </source>
</evidence>
<name>A0A1M7Z9E7_9HYPH</name>
<dbReference type="SMART" id="SM00382">
    <property type="entry name" value="AAA"/>
    <property type="match status" value="2"/>
</dbReference>
<dbReference type="GO" id="GO:0016887">
    <property type="term" value="F:ATP hydrolysis activity"/>
    <property type="evidence" value="ECO:0007669"/>
    <property type="project" value="InterPro"/>
</dbReference>
<dbReference type="SUPFAM" id="SSF52540">
    <property type="entry name" value="P-loop containing nucleoside triphosphate hydrolases"/>
    <property type="match status" value="2"/>
</dbReference>
<dbReference type="RefSeq" id="WP_073625836.1">
    <property type="nucleotide sequence ID" value="NZ_FRXO01000001.1"/>
</dbReference>
<dbReference type="PROSITE" id="PS50893">
    <property type="entry name" value="ABC_TRANSPORTER_2"/>
    <property type="match status" value="1"/>
</dbReference>
<feature type="region of interest" description="Disordered" evidence="5">
    <location>
        <begin position="249"/>
        <end position="270"/>
    </location>
</feature>
<dbReference type="Gene3D" id="3.40.50.300">
    <property type="entry name" value="P-loop containing nucleotide triphosphate hydrolases"/>
    <property type="match status" value="2"/>
</dbReference>
<organism evidence="7 8">
    <name type="scientific">Pseudoxanthobacter soli DSM 19599</name>
    <dbReference type="NCBI Taxonomy" id="1123029"/>
    <lineage>
        <taxon>Bacteria</taxon>
        <taxon>Pseudomonadati</taxon>
        <taxon>Pseudomonadota</taxon>
        <taxon>Alphaproteobacteria</taxon>
        <taxon>Hyphomicrobiales</taxon>
        <taxon>Segnochrobactraceae</taxon>
        <taxon>Pseudoxanthobacter</taxon>
    </lineage>
</organism>
<keyword evidence="8" id="KW-1185">Reference proteome</keyword>
<dbReference type="AlphaFoldDB" id="A0A1M7Z9E7"/>
<keyword evidence="2" id="KW-0677">Repeat</keyword>
<evidence type="ECO:0000259" key="6">
    <source>
        <dbReference type="PROSITE" id="PS50893"/>
    </source>
</evidence>
<accession>A0A1M7Z9E7</accession>
<dbReference type="PANTHER" id="PTHR19211">
    <property type="entry name" value="ATP-BINDING TRANSPORT PROTEIN-RELATED"/>
    <property type="match status" value="1"/>
</dbReference>
<proteinExistence type="inferred from homology"/>
<evidence type="ECO:0000256" key="4">
    <source>
        <dbReference type="ARBA" id="ARBA00022840"/>
    </source>
</evidence>
<dbReference type="FunFam" id="3.40.50.300:FF:001320">
    <property type="entry name" value="Heme ABC transporter ATP-binding protein"/>
    <property type="match status" value="1"/>
</dbReference>
<dbReference type="EMBL" id="FRXO01000001">
    <property type="protein sequence ID" value="SHO61567.1"/>
    <property type="molecule type" value="Genomic_DNA"/>
</dbReference>
<comment type="similarity">
    <text evidence="1">Belongs to the ABC transporter superfamily.</text>
</comment>
<dbReference type="InterPro" id="IPR050611">
    <property type="entry name" value="ABCF"/>
</dbReference>
<evidence type="ECO:0000256" key="5">
    <source>
        <dbReference type="SAM" id="MobiDB-lite"/>
    </source>
</evidence>
<dbReference type="Proteomes" id="UP000186406">
    <property type="component" value="Unassembled WGS sequence"/>
</dbReference>
<dbReference type="CDD" id="cd03221">
    <property type="entry name" value="ABCF_EF-3"/>
    <property type="match status" value="2"/>
</dbReference>
<evidence type="ECO:0000313" key="7">
    <source>
        <dbReference type="EMBL" id="SHO61567.1"/>
    </source>
</evidence>